<evidence type="ECO:0000313" key="3">
    <source>
        <dbReference type="EMBL" id="EGT52503.1"/>
    </source>
</evidence>
<dbReference type="HOGENOM" id="CLU_903793_0_0_1"/>
<keyword evidence="1" id="KW-0175">Coiled coil</keyword>
<feature type="compositionally biased region" description="Low complexity" evidence="2">
    <location>
        <begin position="178"/>
        <end position="193"/>
    </location>
</feature>
<organism evidence="4">
    <name type="scientific">Caenorhabditis brenneri</name>
    <name type="common">Nematode worm</name>
    <dbReference type="NCBI Taxonomy" id="135651"/>
    <lineage>
        <taxon>Eukaryota</taxon>
        <taxon>Metazoa</taxon>
        <taxon>Ecdysozoa</taxon>
        <taxon>Nematoda</taxon>
        <taxon>Chromadorea</taxon>
        <taxon>Rhabditida</taxon>
        <taxon>Rhabditina</taxon>
        <taxon>Rhabditomorpha</taxon>
        <taxon>Rhabditoidea</taxon>
        <taxon>Rhabditidae</taxon>
        <taxon>Peloderinae</taxon>
        <taxon>Caenorhabditis</taxon>
    </lineage>
</organism>
<sequence>MSDRPNKPKNNEKINKVKLGVASDMDGVIRNTEQYLREFSASLESQLDAVEKENKALKEELQKQKDENEKMKANTQAVNKIFSQRLATTNEAHQAAIKLLEDELMACKLENEKLKSGNGAGNEKGTTMTAYGNIESNVEPFQKVSGENVEVGRPKFQMTFNSKAKLQTTEEPDNWLKTTSSTTSTALPSTTQETPRKEEERSHMSNSNIIRGRISWHEAISQSQKFAVNQATLRKMNLLSCFFDSNKKFQFLPQKVDELPRDSMEFAKVYGKDKSGNSVSEEARNMYHTLLEEQDRQIRLGMIKIKRD</sequence>
<keyword evidence="4" id="KW-1185">Reference proteome</keyword>
<feature type="region of interest" description="Disordered" evidence="2">
    <location>
        <begin position="162"/>
        <end position="205"/>
    </location>
</feature>
<reference evidence="4" key="1">
    <citation type="submission" date="2011-07" db="EMBL/GenBank/DDBJ databases">
        <authorList>
            <consortium name="Caenorhabditis brenneri Sequencing and Analysis Consortium"/>
            <person name="Wilson R.K."/>
        </authorList>
    </citation>
    <scope>NUCLEOTIDE SEQUENCE [LARGE SCALE GENOMIC DNA]</scope>
    <source>
        <strain evidence="4">PB2801</strain>
    </source>
</reference>
<protein>
    <submittedName>
        <fullName evidence="3">Uncharacterized protein</fullName>
    </submittedName>
</protein>
<feature type="compositionally biased region" description="Basic and acidic residues" evidence="2">
    <location>
        <begin position="194"/>
        <end position="203"/>
    </location>
</feature>
<name>G0N4C0_CAEBE</name>
<gene>
    <name evidence="3" type="ORF">CAEBREN_09242</name>
</gene>
<proteinExistence type="predicted"/>
<dbReference type="AlphaFoldDB" id="G0N4C0"/>
<accession>G0N4C0</accession>
<evidence type="ECO:0000256" key="2">
    <source>
        <dbReference type="SAM" id="MobiDB-lite"/>
    </source>
</evidence>
<evidence type="ECO:0000313" key="4">
    <source>
        <dbReference type="Proteomes" id="UP000008068"/>
    </source>
</evidence>
<dbReference type="EMBL" id="GL379837">
    <property type="protein sequence ID" value="EGT52503.1"/>
    <property type="molecule type" value="Genomic_DNA"/>
</dbReference>
<dbReference type="Proteomes" id="UP000008068">
    <property type="component" value="Unassembled WGS sequence"/>
</dbReference>
<dbReference type="InParanoid" id="G0N4C0"/>
<evidence type="ECO:0000256" key="1">
    <source>
        <dbReference type="SAM" id="Coils"/>
    </source>
</evidence>
<feature type="coiled-coil region" evidence="1">
    <location>
        <begin position="40"/>
        <end position="117"/>
    </location>
</feature>